<protein>
    <submittedName>
        <fullName evidence="1">Uncharacterized protein</fullName>
    </submittedName>
</protein>
<organism evidence="1">
    <name type="scientific">marine sediment metagenome</name>
    <dbReference type="NCBI Taxonomy" id="412755"/>
    <lineage>
        <taxon>unclassified sequences</taxon>
        <taxon>metagenomes</taxon>
        <taxon>ecological metagenomes</taxon>
    </lineage>
</organism>
<dbReference type="AlphaFoldDB" id="A0A0F9B9M7"/>
<evidence type="ECO:0000313" key="1">
    <source>
        <dbReference type="EMBL" id="KKL10512.1"/>
    </source>
</evidence>
<name>A0A0F9B9M7_9ZZZZ</name>
<gene>
    <name evidence="1" type="ORF">LCGC14_2555070</name>
</gene>
<dbReference type="Gene3D" id="4.10.410.40">
    <property type="match status" value="1"/>
</dbReference>
<comment type="caution">
    <text evidence="1">The sequence shown here is derived from an EMBL/GenBank/DDBJ whole genome shotgun (WGS) entry which is preliminary data.</text>
</comment>
<reference evidence="1" key="1">
    <citation type="journal article" date="2015" name="Nature">
        <title>Complex archaea that bridge the gap between prokaryotes and eukaryotes.</title>
        <authorList>
            <person name="Spang A."/>
            <person name="Saw J.H."/>
            <person name="Jorgensen S.L."/>
            <person name="Zaremba-Niedzwiedzka K."/>
            <person name="Martijn J."/>
            <person name="Lind A.E."/>
            <person name="van Eijk R."/>
            <person name="Schleper C."/>
            <person name="Guy L."/>
            <person name="Ettema T.J."/>
        </authorList>
    </citation>
    <scope>NUCLEOTIDE SEQUENCE</scope>
</reference>
<dbReference type="EMBL" id="LAZR01042033">
    <property type="protein sequence ID" value="KKL10512.1"/>
    <property type="molecule type" value="Genomic_DNA"/>
</dbReference>
<proteinExistence type="predicted"/>
<sequence>MSTNAKPGIGVVLNRWEDATTSGAWEVISEVQAIGWGGSSRKVIDVFKLDNADEYMNKLQGILDAGTISATILFTQSQFVQLKADHEYRGSRSYQIVFPDGEGLEWDGFISELPLNLGADDAMKGEVVFVIDGKPDFVTAAGAAP</sequence>
<accession>A0A0F9B9M7</accession>